<reference evidence="1 2" key="1">
    <citation type="journal article" date="2014" name="Genome Announc.">
        <title>Draft Genome Sequences of Marine Flavobacterium Nonlabens Strains NR17, NR24, NR27, NR32, NR33, and Ara13.</title>
        <authorList>
            <person name="Nakanishi M."/>
            <person name="Meirelles P."/>
            <person name="Suzuki R."/>
            <person name="Takatani N."/>
            <person name="Mino S."/>
            <person name="Suda W."/>
            <person name="Oshima K."/>
            <person name="Hattori M."/>
            <person name="Ohkuma M."/>
            <person name="Hosokawa M."/>
            <person name="Miyashita K."/>
            <person name="Thompson F.L."/>
            <person name="Niwa A."/>
            <person name="Sawabe T."/>
            <person name="Sawabe T."/>
        </authorList>
    </citation>
    <scope>NUCLEOTIDE SEQUENCE [LARGE SCALE GENOMIC DNA]</scope>
    <source>
        <strain evidence="2">JCM19296</strain>
    </source>
</reference>
<protein>
    <submittedName>
        <fullName evidence="1">Uncharacterized protein</fullName>
    </submittedName>
</protein>
<accession>A0A081D6B6</accession>
<proteinExistence type="predicted"/>
<evidence type="ECO:0000313" key="2">
    <source>
        <dbReference type="Proteomes" id="UP000028980"/>
    </source>
</evidence>
<organism evidence="1 2">
    <name type="scientific">Nonlabens ulvanivorans</name>
    <name type="common">Persicivirga ulvanivorans</name>
    <dbReference type="NCBI Taxonomy" id="906888"/>
    <lineage>
        <taxon>Bacteria</taxon>
        <taxon>Pseudomonadati</taxon>
        <taxon>Bacteroidota</taxon>
        <taxon>Flavobacteriia</taxon>
        <taxon>Flavobacteriales</taxon>
        <taxon>Flavobacteriaceae</taxon>
        <taxon>Nonlabens</taxon>
    </lineage>
</organism>
<evidence type="ECO:0000313" key="1">
    <source>
        <dbReference type="EMBL" id="GAK74462.1"/>
    </source>
</evidence>
<dbReference type="EMBL" id="BBLG01000001">
    <property type="protein sequence ID" value="GAK74462.1"/>
    <property type="molecule type" value="Genomic_DNA"/>
</dbReference>
<dbReference type="AlphaFoldDB" id="A0A081D6B6"/>
<gene>
    <name evidence="1" type="ORF">JCM19296_40</name>
</gene>
<dbReference type="Proteomes" id="UP000028980">
    <property type="component" value="Unassembled WGS sequence"/>
</dbReference>
<name>A0A081D6B6_NONUL</name>
<sequence>MYLADHPDGFKHHSTDFRLLRERDEQQSLNDYLDDKAIMKANNEARAKE</sequence>
<comment type="caution">
    <text evidence="1">The sequence shown here is derived from an EMBL/GenBank/DDBJ whole genome shotgun (WGS) entry which is preliminary data.</text>
</comment>